<keyword evidence="9" id="KW-0812">Transmembrane</keyword>
<evidence type="ECO:0000256" key="7">
    <source>
        <dbReference type="ARBA" id="ARBA00022448"/>
    </source>
</evidence>
<evidence type="ECO:0000256" key="8">
    <source>
        <dbReference type="ARBA" id="ARBA00022475"/>
    </source>
</evidence>
<keyword evidence="18" id="KW-1015">Disulfide bond</keyword>
<keyword evidence="24" id="KW-0560">Oxidoreductase</keyword>
<evidence type="ECO:0000313" key="24">
    <source>
        <dbReference type="EMBL" id="VAW87710.1"/>
    </source>
</evidence>
<keyword evidence="12" id="KW-1278">Translocase</keyword>
<dbReference type="Gene3D" id="2.102.10.10">
    <property type="entry name" value="Rieske [2Fe-2S] iron-sulphur domain"/>
    <property type="match status" value="1"/>
</dbReference>
<comment type="subcellular location">
    <subcellularLocation>
        <location evidence="2">Cell membrane</location>
        <topology evidence="2">Single-pass membrane protein</topology>
    </subcellularLocation>
</comment>
<evidence type="ECO:0000256" key="22">
    <source>
        <dbReference type="SAM" id="MobiDB-lite"/>
    </source>
</evidence>
<comment type="cofactor">
    <cofactor evidence="21">
        <name>[2Fe-2S] cluster</name>
        <dbReference type="ChEBI" id="CHEBI:190135"/>
    </cofactor>
</comment>
<comment type="catalytic activity">
    <reaction evidence="19">
        <text>a quinol + 2 Fe(III)-[cytochrome c](out) = a quinone + 2 Fe(II)-[cytochrome c](out) + 2 H(+)(out)</text>
        <dbReference type="Rhea" id="RHEA:11484"/>
        <dbReference type="Rhea" id="RHEA-COMP:10350"/>
        <dbReference type="Rhea" id="RHEA-COMP:14399"/>
        <dbReference type="ChEBI" id="CHEBI:15378"/>
        <dbReference type="ChEBI" id="CHEBI:24646"/>
        <dbReference type="ChEBI" id="CHEBI:29033"/>
        <dbReference type="ChEBI" id="CHEBI:29034"/>
        <dbReference type="ChEBI" id="CHEBI:132124"/>
        <dbReference type="EC" id="7.1.1.8"/>
    </reaction>
</comment>
<dbReference type="Pfam" id="PF00355">
    <property type="entry name" value="Rieske"/>
    <property type="match status" value="1"/>
</dbReference>
<dbReference type="SUPFAM" id="SSF50022">
    <property type="entry name" value="ISP domain"/>
    <property type="match status" value="1"/>
</dbReference>
<keyword evidence="11" id="KW-0479">Metal-binding</keyword>
<dbReference type="InterPro" id="IPR036922">
    <property type="entry name" value="Rieske_2Fe-2S_sf"/>
</dbReference>
<evidence type="ECO:0000256" key="1">
    <source>
        <dbReference type="ARBA" id="ARBA00002444"/>
    </source>
</evidence>
<dbReference type="GO" id="GO:0046872">
    <property type="term" value="F:metal ion binding"/>
    <property type="evidence" value="ECO:0007669"/>
    <property type="project" value="UniProtKB-KW"/>
</dbReference>
<dbReference type="AlphaFoldDB" id="A0A3B0ZF93"/>
<evidence type="ECO:0000259" key="23">
    <source>
        <dbReference type="PROSITE" id="PS51296"/>
    </source>
</evidence>
<evidence type="ECO:0000256" key="16">
    <source>
        <dbReference type="ARBA" id="ARBA00023014"/>
    </source>
</evidence>
<dbReference type="InterPro" id="IPR014349">
    <property type="entry name" value="Rieske_Fe-S_prot"/>
</dbReference>
<comment type="function">
    <text evidence="1">Component of the ubiquinol-cytochrome c reductase complex (complex III or cytochrome b-c1 complex), which is a respiratory chain that generates an electrochemical potential coupled to ATP synthesis.</text>
</comment>
<keyword evidence="13" id="KW-0249">Electron transport</keyword>
<feature type="domain" description="Rieske" evidence="23">
    <location>
        <begin position="113"/>
        <end position="178"/>
    </location>
</feature>
<gene>
    <name evidence="24" type="ORF">MNBD_GAMMA16-1294</name>
</gene>
<dbReference type="NCBIfam" id="TIGR01416">
    <property type="entry name" value="Rieske_proteo"/>
    <property type="match status" value="1"/>
</dbReference>
<sequence length="182" mass="20064">MTTSETGNPEIDNKTNLPDEPDRRQFIEKATCVVAGAGIVAATWPFISSMNPASNVLSKSTVEVDISKIQSGETKTVEWQSKPVFIYHRPQTQISAMQNSKGSDIDPQADEERVQNPEWLVVIGLCTHLGCVPTKKSEGWFCPCHGSRYDNSGRVLRGPAPKNLYLLPYQFVSAEKLLLGKA</sequence>
<dbReference type="InterPro" id="IPR019470">
    <property type="entry name" value="Ubiq_cytC_Rdtase_Fe-S_su_TAT"/>
</dbReference>
<evidence type="ECO:0000256" key="9">
    <source>
        <dbReference type="ARBA" id="ARBA00022692"/>
    </source>
</evidence>
<evidence type="ECO:0000256" key="18">
    <source>
        <dbReference type="ARBA" id="ARBA00023157"/>
    </source>
</evidence>
<dbReference type="CDD" id="cd03470">
    <property type="entry name" value="Rieske_cytochrome_bc1"/>
    <property type="match status" value="1"/>
</dbReference>
<evidence type="ECO:0000256" key="15">
    <source>
        <dbReference type="ARBA" id="ARBA00023004"/>
    </source>
</evidence>
<evidence type="ECO:0000256" key="3">
    <source>
        <dbReference type="ARBA" id="ARBA00010651"/>
    </source>
</evidence>
<comment type="subunit">
    <text evidence="4">The main subunits of complex b-c1 are: cytochrome b, cytochrome c1 and the Rieske protein.</text>
</comment>
<dbReference type="PRINTS" id="PR00162">
    <property type="entry name" value="RIESKE"/>
</dbReference>
<evidence type="ECO:0000256" key="17">
    <source>
        <dbReference type="ARBA" id="ARBA00023136"/>
    </source>
</evidence>
<dbReference type="GO" id="GO:0051537">
    <property type="term" value="F:2 iron, 2 sulfur cluster binding"/>
    <property type="evidence" value="ECO:0007669"/>
    <property type="project" value="UniProtKB-KW"/>
</dbReference>
<evidence type="ECO:0000256" key="10">
    <source>
        <dbReference type="ARBA" id="ARBA00022714"/>
    </source>
</evidence>
<keyword evidence="15" id="KW-0408">Iron</keyword>
<evidence type="ECO:0000256" key="2">
    <source>
        <dbReference type="ARBA" id="ARBA00004162"/>
    </source>
</evidence>
<dbReference type="InterPro" id="IPR017941">
    <property type="entry name" value="Rieske_2Fe-2S"/>
</dbReference>
<dbReference type="PROSITE" id="PS51296">
    <property type="entry name" value="RIESKE"/>
    <property type="match status" value="1"/>
</dbReference>
<evidence type="ECO:0000256" key="4">
    <source>
        <dbReference type="ARBA" id="ARBA00011649"/>
    </source>
</evidence>
<dbReference type="Pfam" id="PF10399">
    <property type="entry name" value="UCR_Fe-S_N"/>
    <property type="match status" value="1"/>
</dbReference>
<dbReference type="FunFam" id="2.102.10.10:FF:000001">
    <property type="entry name" value="Cytochrome b-c1 complex subunit Rieske, mitochondrial"/>
    <property type="match status" value="1"/>
</dbReference>
<keyword evidence="17" id="KW-0472">Membrane</keyword>
<dbReference type="GO" id="GO:0005886">
    <property type="term" value="C:plasma membrane"/>
    <property type="evidence" value="ECO:0007669"/>
    <property type="project" value="UniProtKB-SubCell"/>
</dbReference>
<organism evidence="24">
    <name type="scientific">hydrothermal vent metagenome</name>
    <dbReference type="NCBI Taxonomy" id="652676"/>
    <lineage>
        <taxon>unclassified sequences</taxon>
        <taxon>metagenomes</taxon>
        <taxon>ecological metagenomes</taxon>
    </lineage>
</organism>
<evidence type="ECO:0000256" key="14">
    <source>
        <dbReference type="ARBA" id="ARBA00022989"/>
    </source>
</evidence>
<dbReference type="InterPro" id="IPR006317">
    <property type="entry name" value="Ubiquinol_cyt_c_Rdtase_Fe-S-su"/>
</dbReference>
<evidence type="ECO:0000256" key="19">
    <source>
        <dbReference type="ARBA" id="ARBA00029351"/>
    </source>
</evidence>
<proteinExistence type="inferred from homology"/>
<dbReference type="GO" id="GO:0016491">
    <property type="term" value="F:oxidoreductase activity"/>
    <property type="evidence" value="ECO:0007669"/>
    <property type="project" value="UniProtKB-KW"/>
</dbReference>
<protein>
    <recommendedName>
        <fullName evidence="6">Ubiquinol-cytochrome c reductase iron-sulfur subunit</fullName>
        <ecNumber evidence="5">7.1.1.8</ecNumber>
    </recommendedName>
    <alternativeName>
        <fullName evidence="20">Rieske iron-sulfur protein</fullName>
    </alternativeName>
</protein>
<reference evidence="24" key="1">
    <citation type="submission" date="2018-06" db="EMBL/GenBank/DDBJ databases">
        <authorList>
            <person name="Zhirakovskaya E."/>
        </authorList>
    </citation>
    <scope>NUCLEOTIDE SEQUENCE</scope>
</reference>
<evidence type="ECO:0000256" key="11">
    <source>
        <dbReference type="ARBA" id="ARBA00022723"/>
    </source>
</evidence>
<dbReference type="EC" id="7.1.1.8" evidence="5"/>
<dbReference type="Gene3D" id="1.20.5.510">
    <property type="entry name" value="Single helix bin"/>
    <property type="match status" value="1"/>
</dbReference>
<keyword evidence="10" id="KW-0001">2Fe-2S</keyword>
<keyword evidence="16" id="KW-0411">Iron-sulfur</keyword>
<dbReference type="InterPro" id="IPR005805">
    <property type="entry name" value="Rieske_Fe-S_prot_C"/>
</dbReference>
<evidence type="ECO:0000256" key="13">
    <source>
        <dbReference type="ARBA" id="ARBA00022982"/>
    </source>
</evidence>
<feature type="region of interest" description="Disordered" evidence="22">
    <location>
        <begin position="1"/>
        <end position="22"/>
    </location>
</feature>
<dbReference type="GO" id="GO:0008121">
    <property type="term" value="F:quinol-cytochrome-c reductase activity"/>
    <property type="evidence" value="ECO:0007669"/>
    <property type="project" value="UniProtKB-EC"/>
</dbReference>
<evidence type="ECO:0000256" key="21">
    <source>
        <dbReference type="ARBA" id="ARBA00034078"/>
    </source>
</evidence>
<evidence type="ECO:0000256" key="6">
    <source>
        <dbReference type="ARBA" id="ARBA00019816"/>
    </source>
</evidence>
<name>A0A3B0ZF93_9ZZZZ</name>
<evidence type="ECO:0000256" key="12">
    <source>
        <dbReference type="ARBA" id="ARBA00022967"/>
    </source>
</evidence>
<keyword evidence="8" id="KW-1003">Cell membrane</keyword>
<dbReference type="PANTHER" id="PTHR10134">
    <property type="entry name" value="CYTOCHROME B-C1 COMPLEX SUBUNIT RIESKE, MITOCHONDRIAL"/>
    <property type="match status" value="1"/>
</dbReference>
<evidence type="ECO:0000256" key="5">
    <source>
        <dbReference type="ARBA" id="ARBA00012951"/>
    </source>
</evidence>
<comment type="similarity">
    <text evidence="3">Belongs to the Rieske iron-sulfur protein family.</text>
</comment>
<keyword evidence="7" id="KW-0813">Transport</keyword>
<evidence type="ECO:0000256" key="20">
    <source>
        <dbReference type="ARBA" id="ARBA00032409"/>
    </source>
</evidence>
<dbReference type="EMBL" id="UOFO01000129">
    <property type="protein sequence ID" value="VAW87710.1"/>
    <property type="molecule type" value="Genomic_DNA"/>
</dbReference>
<keyword evidence="14" id="KW-1133">Transmembrane helix</keyword>
<accession>A0A3B0ZF93</accession>